<comment type="caution">
    <text evidence="14">The sequence shown here is derived from an EMBL/GenBank/DDBJ whole genome shotgun (WGS) entry which is preliminary data.</text>
</comment>
<dbReference type="PANTHER" id="PTHR21528:SF0">
    <property type="entry name" value="DEHYDRODOLICHYL DIPHOSPHATE SYNTHASE COMPLEX SUBUNIT NUS1"/>
    <property type="match status" value="1"/>
</dbReference>
<evidence type="ECO:0000256" key="4">
    <source>
        <dbReference type="ARBA" id="ARBA00005432"/>
    </source>
</evidence>
<evidence type="ECO:0000313" key="14">
    <source>
        <dbReference type="EMBL" id="KAG7298769.1"/>
    </source>
</evidence>
<dbReference type="InterPro" id="IPR038887">
    <property type="entry name" value="Nus1/NgBR"/>
</dbReference>
<dbReference type="SUPFAM" id="SSF64005">
    <property type="entry name" value="Undecaprenyl diphosphate synthase"/>
    <property type="match status" value="1"/>
</dbReference>
<keyword evidence="10 13" id="KW-1133">Transmembrane helix</keyword>
<evidence type="ECO:0000256" key="7">
    <source>
        <dbReference type="ARBA" id="ARBA00022692"/>
    </source>
</evidence>
<sequence>MLARFFGNLLFNLVHLVIAILVAVNNVYRRFWRKPAISRDEVTKYDLQLVRENVPQLRKKLHHLVMLSDTEEHSLDDLAFIVIWSLLVGIPYVTFYDITGDLIENEQKFFLEVEKRKKGIPGFIKWSKMPDLNGFSNGTQPHTVNVNIFSYDDGQPKIAECIRKIALKELPCDSSSDEFTAQELDKSLSFMYTSIPEPDLALYTGSSCRTFGLLPWQIRLTEFIKLSEDSSINVSDFLGALCKYNKCDQRYGK</sequence>
<evidence type="ECO:0000256" key="12">
    <source>
        <dbReference type="ARBA" id="ARBA00047353"/>
    </source>
</evidence>
<evidence type="ECO:0000256" key="2">
    <source>
        <dbReference type="ARBA" id="ARBA00004586"/>
    </source>
</evidence>
<keyword evidence="11 13" id="KW-0472">Membrane</keyword>
<proteinExistence type="inferred from homology"/>
<evidence type="ECO:0000256" key="1">
    <source>
        <dbReference type="ARBA" id="ARBA00001946"/>
    </source>
</evidence>
<evidence type="ECO:0000256" key="13">
    <source>
        <dbReference type="SAM" id="Phobius"/>
    </source>
</evidence>
<dbReference type="Proteomes" id="UP000823941">
    <property type="component" value="Chromosome 23"/>
</dbReference>
<name>A0ABQ7Q0K9_PLUXY</name>
<reference evidence="14 15" key="1">
    <citation type="submission" date="2021-06" db="EMBL/GenBank/DDBJ databases">
        <title>A haploid diamondback moth (Plutella xylostella L.) genome assembly resolves 31 chromosomes and identifies a diamide resistance mutation.</title>
        <authorList>
            <person name="Ward C.M."/>
            <person name="Perry K.D."/>
            <person name="Baker G."/>
            <person name="Powis K."/>
            <person name="Heckel D.G."/>
            <person name="Baxter S.W."/>
        </authorList>
    </citation>
    <scope>NUCLEOTIDE SEQUENCE [LARGE SCALE GENOMIC DNA]</scope>
    <source>
        <strain evidence="14 15">LV</strain>
        <tissue evidence="14">Single pupa</tissue>
    </source>
</reference>
<keyword evidence="6" id="KW-0808">Transferase</keyword>
<protein>
    <recommendedName>
        <fullName evidence="5">ditrans,polycis-polyprenyl diphosphate synthase [(2E,6E)-farnesyldiphosphate specific]</fullName>
        <ecNumber evidence="5">2.5.1.87</ecNumber>
    </recommendedName>
</protein>
<accession>A0ABQ7Q0K9</accession>
<comment type="cofactor">
    <cofactor evidence="1">
        <name>Mg(2+)</name>
        <dbReference type="ChEBI" id="CHEBI:18420"/>
    </cofactor>
</comment>
<organism evidence="14 15">
    <name type="scientific">Plutella xylostella</name>
    <name type="common">Diamondback moth</name>
    <name type="synonym">Plutella maculipennis</name>
    <dbReference type="NCBI Taxonomy" id="51655"/>
    <lineage>
        <taxon>Eukaryota</taxon>
        <taxon>Metazoa</taxon>
        <taxon>Ecdysozoa</taxon>
        <taxon>Arthropoda</taxon>
        <taxon>Hexapoda</taxon>
        <taxon>Insecta</taxon>
        <taxon>Pterygota</taxon>
        <taxon>Neoptera</taxon>
        <taxon>Endopterygota</taxon>
        <taxon>Lepidoptera</taxon>
        <taxon>Glossata</taxon>
        <taxon>Ditrysia</taxon>
        <taxon>Yponomeutoidea</taxon>
        <taxon>Plutellidae</taxon>
        <taxon>Plutella</taxon>
    </lineage>
</organism>
<comment type="subcellular location">
    <subcellularLocation>
        <location evidence="2">Endoplasmic reticulum membrane</location>
    </subcellularLocation>
</comment>
<comment type="pathway">
    <text evidence="3">Protein modification; protein glycosylation.</text>
</comment>
<dbReference type="EC" id="2.5.1.87" evidence="5"/>
<keyword evidence="8" id="KW-0256">Endoplasmic reticulum</keyword>
<evidence type="ECO:0000256" key="10">
    <source>
        <dbReference type="ARBA" id="ARBA00022989"/>
    </source>
</evidence>
<dbReference type="Gene3D" id="3.40.1180.10">
    <property type="entry name" value="Decaprenyl diphosphate synthase-like"/>
    <property type="match status" value="1"/>
</dbReference>
<evidence type="ECO:0000256" key="8">
    <source>
        <dbReference type="ARBA" id="ARBA00022824"/>
    </source>
</evidence>
<evidence type="ECO:0000256" key="9">
    <source>
        <dbReference type="ARBA" id="ARBA00022842"/>
    </source>
</evidence>
<dbReference type="EMBL" id="JAHIBW010000023">
    <property type="protein sequence ID" value="KAG7298769.1"/>
    <property type="molecule type" value="Genomic_DNA"/>
</dbReference>
<keyword evidence="9" id="KW-0460">Magnesium</keyword>
<dbReference type="InterPro" id="IPR036424">
    <property type="entry name" value="UPP_synth-like_sf"/>
</dbReference>
<keyword evidence="15" id="KW-1185">Reference proteome</keyword>
<dbReference type="PANTHER" id="PTHR21528">
    <property type="entry name" value="DEHYDRODOLICHYL DIPHOSPHATE SYNTHASE COMPLEX SUBUNIT NUS1"/>
    <property type="match status" value="1"/>
</dbReference>
<evidence type="ECO:0000256" key="3">
    <source>
        <dbReference type="ARBA" id="ARBA00004922"/>
    </source>
</evidence>
<evidence type="ECO:0000256" key="5">
    <source>
        <dbReference type="ARBA" id="ARBA00012596"/>
    </source>
</evidence>
<evidence type="ECO:0000313" key="15">
    <source>
        <dbReference type="Proteomes" id="UP000823941"/>
    </source>
</evidence>
<evidence type="ECO:0000256" key="11">
    <source>
        <dbReference type="ARBA" id="ARBA00023136"/>
    </source>
</evidence>
<comment type="similarity">
    <text evidence="4">Belongs to the UPP synthase family.</text>
</comment>
<feature type="transmembrane region" description="Helical" evidence="13">
    <location>
        <begin position="6"/>
        <end position="28"/>
    </location>
</feature>
<gene>
    <name evidence="14" type="ORF">JYU34_017189</name>
</gene>
<keyword evidence="7 13" id="KW-0812">Transmembrane</keyword>
<evidence type="ECO:0000256" key="6">
    <source>
        <dbReference type="ARBA" id="ARBA00022679"/>
    </source>
</evidence>
<comment type="catalytic activity">
    <reaction evidence="12">
        <text>n isopentenyl diphosphate + (2E,6E)-farnesyl diphosphate = a di-trans,poly-cis-polyprenyl diphosphate + n diphosphate</text>
        <dbReference type="Rhea" id="RHEA:53008"/>
        <dbReference type="Rhea" id="RHEA-COMP:19494"/>
        <dbReference type="ChEBI" id="CHEBI:33019"/>
        <dbReference type="ChEBI" id="CHEBI:128769"/>
        <dbReference type="ChEBI" id="CHEBI:136960"/>
        <dbReference type="ChEBI" id="CHEBI:175763"/>
        <dbReference type="EC" id="2.5.1.87"/>
    </reaction>
</comment>